<dbReference type="InterPro" id="IPR020846">
    <property type="entry name" value="MFS_dom"/>
</dbReference>
<evidence type="ECO:0000256" key="6">
    <source>
        <dbReference type="ARBA" id="ARBA00024338"/>
    </source>
</evidence>
<dbReference type="Pfam" id="PF07690">
    <property type="entry name" value="MFS_1"/>
    <property type="match status" value="1"/>
</dbReference>
<name>A0AAV5VX59_9BILA</name>
<feature type="transmembrane region" description="Helical" evidence="7">
    <location>
        <begin position="55"/>
        <end position="76"/>
    </location>
</feature>
<evidence type="ECO:0000256" key="7">
    <source>
        <dbReference type="SAM" id="Phobius"/>
    </source>
</evidence>
<keyword evidence="10" id="KW-1185">Reference proteome</keyword>
<evidence type="ECO:0000256" key="5">
    <source>
        <dbReference type="ARBA" id="ARBA00023136"/>
    </source>
</evidence>
<evidence type="ECO:0000259" key="8">
    <source>
        <dbReference type="PROSITE" id="PS50850"/>
    </source>
</evidence>
<feature type="non-terminal residue" evidence="9">
    <location>
        <position position="175"/>
    </location>
</feature>
<keyword evidence="5 7" id="KW-0472">Membrane</keyword>
<dbReference type="PANTHER" id="PTHR23505:SF79">
    <property type="entry name" value="PROTEIN SPINSTER"/>
    <property type="match status" value="1"/>
</dbReference>
<dbReference type="SUPFAM" id="SSF103473">
    <property type="entry name" value="MFS general substrate transporter"/>
    <property type="match status" value="1"/>
</dbReference>
<organism evidence="9 10">
    <name type="scientific">Pristionchus fissidentatus</name>
    <dbReference type="NCBI Taxonomy" id="1538716"/>
    <lineage>
        <taxon>Eukaryota</taxon>
        <taxon>Metazoa</taxon>
        <taxon>Ecdysozoa</taxon>
        <taxon>Nematoda</taxon>
        <taxon>Chromadorea</taxon>
        <taxon>Rhabditida</taxon>
        <taxon>Rhabditina</taxon>
        <taxon>Diplogasteromorpha</taxon>
        <taxon>Diplogasteroidea</taxon>
        <taxon>Neodiplogasteridae</taxon>
        <taxon>Pristionchus</taxon>
    </lineage>
</organism>
<dbReference type="PROSITE" id="PS50850">
    <property type="entry name" value="MFS"/>
    <property type="match status" value="1"/>
</dbReference>
<keyword evidence="4 7" id="KW-1133">Transmembrane helix</keyword>
<comment type="similarity">
    <text evidence="6">Belongs to the major facilitator superfamily. Spinster (TC 2.A.1.49) family.</text>
</comment>
<keyword evidence="3 7" id="KW-0812">Transmembrane</keyword>
<evidence type="ECO:0000313" key="9">
    <source>
        <dbReference type="EMBL" id="GMT23988.1"/>
    </source>
</evidence>
<evidence type="ECO:0000256" key="1">
    <source>
        <dbReference type="ARBA" id="ARBA00004141"/>
    </source>
</evidence>
<comment type="caution">
    <text evidence="9">The sequence shown here is derived from an EMBL/GenBank/DDBJ whole genome shotgun (WGS) entry which is preliminary data.</text>
</comment>
<feature type="domain" description="Major facilitator superfamily (MFS) profile" evidence="8">
    <location>
        <begin position="18"/>
        <end position="175"/>
    </location>
</feature>
<proteinExistence type="inferred from homology"/>
<dbReference type="PANTHER" id="PTHR23505">
    <property type="entry name" value="SPINSTER"/>
    <property type="match status" value="1"/>
</dbReference>
<protein>
    <recommendedName>
        <fullName evidence="8">Major facilitator superfamily (MFS) profile domain-containing protein</fullName>
    </recommendedName>
</protein>
<dbReference type="InterPro" id="IPR036259">
    <property type="entry name" value="MFS_trans_sf"/>
</dbReference>
<reference evidence="9" key="1">
    <citation type="submission" date="2023-10" db="EMBL/GenBank/DDBJ databases">
        <title>Genome assembly of Pristionchus species.</title>
        <authorList>
            <person name="Yoshida K."/>
            <person name="Sommer R.J."/>
        </authorList>
    </citation>
    <scope>NUCLEOTIDE SEQUENCE</scope>
    <source>
        <strain evidence="9">RS5133</strain>
    </source>
</reference>
<dbReference type="AlphaFoldDB" id="A0AAV5VX59"/>
<feature type="non-terminal residue" evidence="9">
    <location>
        <position position="1"/>
    </location>
</feature>
<gene>
    <name evidence="9" type="ORF">PFISCL1PPCAC_15285</name>
</gene>
<accession>A0AAV5VX59</accession>
<keyword evidence="2" id="KW-0813">Transport</keyword>
<dbReference type="GO" id="GO:0022857">
    <property type="term" value="F:transmembrane transporter activity"/>
    <property type="evidence" value="ECO:0007669"/>
    <property type="project" value="InterPro"/>
</dbReference>
<dbReference type="EMBL" id="BTSY01000004">
    <property type="protein sequence ID" value="GMT23988.1"/>
    <property type="molecule type" value="Genomic_DNA"/>
</dbReference>
<evidence type="ECO:0000313" key="10">
    <source>
        <dbReference type="Proteomes" id="UP001432322"/>
    </source>
</evidence>
<dbReference type="Gene3D" id="1.20.1250.20">
    <property type="entry name" value="MFS general substrate transporter like domains"/>
    <property type="match status" value="1"/>
</dbReference>
<comment type="subcellular location">
    <subcellularLocation>
        <location evidence="1">Membrane</location>
        <topology evidence="1">Multi-pass membrane protein</topology>
    </subcellularLocation>
</comment>
<dbReference type="InterPro" id="IPR011701">
    <property type="entry name" value="MFS"/>
</dbReference>
<evidence type="ECO:0000256" key="3">
    <source>
        <dbReference type="ARBA" id="ARBA00022692"/>
    </source>
</evidence>
<feature type="transmembrane region" description="Helical" evidence="7">
    <location>
        <begin position="107"/>
        <end position="132"/>
    </location>
</feature>
<feature type="transmembrane region" description="Helical" evidence="7">
    <location>
        <begin position="144"/>
        <end position="168"/>
    </location>
</feature>
<sequence>AIDSIKIHKSEKWKIFILTFSLISINSLSGYDTFAVDGSLPLIKNQFAINDSQSALINTLSSITHSLSLALIWIFGDFASGKYLLSTSVFGWCISNILSLSCGSASFWLFIVFRSISSAFNSIFGVLIPVILADLFEDAELAKALTCLSLSEIMAGIFSTSMTSWIIISSLPWFV</sequence>
<dbReference type="Proteomes" id="UP001432322">
    <property type="component" value="Unassembled WGS sequence"/>
</dbReference>
<dbReference type="GO" id="GO:0016020">
    <property type="term" value="C:membrane"/>
    <property type="evidence" value="ECO:0007669"/>
    <property type="project" value="UniProtKB-SubCell"/>
</dbReference>
<evidence type="ECO:0000256" key="4">
    <source>
        <dbReference type="ARBA" id="ARBA00022989"/>
    </source>
</evidence>
<evidence type="ECO:0000256" key="2">
    <source>
        <dbReference type="ARBA" id="ARBA00022448"/>
    </source>
</evidence>
<dbReference type="InterPro" id="IPR044770">
    <property type="entry name" value="MFS_spinster-like"/>
</dbReference>